<protein>
    <recommendedName>
        <fullName evidence="3">MarR family transcriptional regulator</fullName>
    </recommendedName>
</protein>
<dbReference type="AlphaFoldDB" id="A0A4Y3KHE7"/>
<dbReference type="Pfam" id="PF22752">
    <property type="entry name" value="DUF488-N3i"/>
    <property type="match status" value="1"/>
</dbReference>
<evidence type="ECO:0008006" key="3">
    <source>
        <dbReference type="Google" id="ProtNLM"/>
    </source>
</evidence>
<evidence type="ECO:0000313" key="1">
    <source>
        <dbReference type="EMBL" id="GEA83427.1"/>
    </source>
</evidence>
<name>A0A4Y3KHE7_9CELL</name>
<reference evidence="1 2" key="1">
    <citation type="submission" date="2019-06" db="EMBL/GenBank/DDBJ databases">
        <title>Whole genome shotgun sequence of Cellulomonas gelida NBRC 3748.</title>
        <authorList>
            <person name="Hosoyama A."/>
            <person name="Uohara A."/>
            <person name="Ohji S."/>
            <person name="Ichikawa N."/>
        </authorList>
    </citation>
    <scope>NUCLEOTIDE SEQUENCE [LARGE SCALE GENOMIC DNA]</scope>
    <source>
        <strain evidence="1 2">NBRC 3748</strain>
    </source>
</reference>
<dbReference type="PANTHER" id="PTHR36849:SF1">
    <property type="entry name" value="CYTOPLASMIC PROTEIN"/>
    <property type="match status" value="1"/>
</dbReference>
<dbReference type="Proteomes" id="UP000320461">
    <property type="component" value="Unassembled WGS sequence"/>
</dbReference>
<dbReference type="PANTHER" id="PTHR36849">
    <property type="entry name" value="CYTOPLASMIC PROTEIN-RELATED"/>
    <property type="match status" value="1"/>
</dbReference>
<accession>A0A4Y3KHE7</accession>
<dbReference type="EMBL" id="BJLQ01000005">
    <property type="protein sequence ID" value="GEA83427.1"/>
    <property type="molecule type" value="Genomic_DNA"/>
</dbReference>
<comment type="caution">
    <text evidence="1">The sequence shown here is derived from an EMBL/GenBank/DDBJ whole genome shotgun (WGS) entry which is preliminary data.</text>
</comment>
<evidence type="ECO:0000313" key="2">
    <source>
        <dbReference type="Proteomes" id="UP000320461"/>
    </source>
</evidence>
<proteinExistence type="predicted"/>
<dbReference type="InterPro" id="IPR052552">
    <property type="entry name" value="YeaO-like"/>
</dbReference>
<organism evidence="1 2">
    <name type="scientific">Cellulomonas gelida</name>
    <dbReference type="NCBI Taxonomy" id="1712"/>
    <lineage>
        <taxon>Bacteria</taxon>
        <taxon>Bacillati</taxon>
        <taxon>Actinomycetota</taxon>
        <taxon>Actinomycetes</taxon>
        <taxon>Micrococcales</taxon>
        <taxon>Cellulomonadaceae</taxon>
        <taxon>Cellulomonas</taxon>
    </lineage>
</organism>
<sequence length="120" mass="13833">MGPMVGVGRVYDEVGDGSRRVLVDRLWPRGFRKDDPRIDEWLPEVAPSTELRRWYGHRPEEYDEFARRYEAELNQEPGADGFARLAALVGLEPTTLLTATREVELSHLTVLVRLLDERAR</sequence>
<gene>
    <name evidence="1" type="ORF">CGE01nite_06780</name>
</gene>
<keyword evidence="2" id="KW-1185">Reference proteome</keyword>